<evidence type="ECO:0000256" key="4">
    <source>
        <dbReference type="ARBA" id="ARBA00022989"/>
    </source>
</evidence>
<dbReference type="GO" id="GO:0016020">
    <property type="term" value="C:membrane"/>
    <property type="evidence" value="ECO:0007669"/>
    <property type="project" value="UniProtKB-SubCell"/>
</dbReference>
<dbReference type="InterPro" id="IPR001594">
    <property type="entry name" value="Palmitoyltrfase_DHHC"/>
</dbReference>
<comment type="catalytic activity">
    <reaction evidence="7">
        <text>L-cysteinyl-[protein] + hexadecanoyl-CoA = S-hexadecanoyl-L-cysteinyl-[protein] + CoA</text>
        <dbReference type="Rhea" id="RHEA:36683"/>
        <dbReference type="Rhea" id="RHEA-COMP:10131"/>
        <dbReference type="Rhea" id="RHEA-COMP:11032"/>
        <dbReference type="ChEBI" id="CHEBI:29950"/>
        <dbReference type="ChEBI" id="CHEBI:57287"/>
        <dbReference type="ChEBI" id="CHEBI:57379"/>
        <dbReference type="ChEBI" id="CHEBI:74151"/>
        <dbReference type="EC" id="2.3.1.225"/>
    </reaction>
</comment>
<keyword evidence="5 7" id="KW-0472">Membrane</keyword>
<dbReference type="Pfam" id="PF01529">
    <property type="entry name" value="DHHC"/>
    <property type="match status" value="1"/>
</dbReference>
<evidence type="ECO:0000313" key="9">
    <source>
        <dbReference type="EMBL" id="RZF43218.1"/>
    </source>
</evidence>
<keyword evidence="3 7" id="KW-0812">Transmembrane</keyword>
<feature type="transmembrane region" description="Helical" evidence="7">
    <location>
        <begin position="220"/>
        <end position="248"/>
    </location>
</feature>
<evidence type="ECO:0000256" key="1">
    <source>
        <dbReference type="ARBA" id="ARBA00004141"/>
    </source>
</evidence>
<dbReference type="EC" id="2.3.1.225" evidence="7"/>
<dbReference type="AlphaFoldDB" id="A0A482XCK5"/>
<proteinExistence type="inferred from homology"/>
<feature type="domain" description="Palmitoyltransferase DHHC" evidence="8">
    <location>
        <begin position="129"/>
        <end position="263"/>
    </location>
</feature>
<comment type="domain">
    <text evidence="7">The DHHC domain is required for palmitoyltransferase activity.</text>
</comment>
<protein>
    <recommendedName>
        <fullName evidence="7">Palmitoyltransferase</fullName>
        <ecNumber evidence="7">2.3.1.225</ecNumber>
    </recommendedName>
</protein>
<evidence type="ECO:0000256" key="7">
    <source>
        <dbReference type="RuleBase" id="RU079119"/>
    </source>
</evidence>
<dbReference type="PROSITE" id="PS50216">
    <property type="entry name" value="DHHC"/>
    <property type="match status" value="1"/>
</dbReference>
<name>A0A482XCK5_LAOST</name>
<keyword evidence="10" id="KW-1185">Reference proteome</keyword>
<evidence type="ECO:0000256" key="5">
    <source>
        <dbReference type="ARBA" id="ARBA00023136"/>
    </source>
</evidence>
<dbReference type="GO" id="GO:0019706">
    <property type="term" value="F:protein-cysteine S-palmitoyltransferase activity"/>
    <property type="evidence" value="ECO:0007669"/>
    <property type="project" value="UniProtKB-EC"/>
</dbReference>
<evidence type="ECO:0000256" key="2">
    <source>
        <dbReference type="ARBA" id="ARBA00022679"/>
    </source>
</evidence>
<evidence type="ECO:0000313" key="10">
    <source>
        <dbReference type="Proteomes" id="UP000291343"/>
    </source>
</evidence>
<comment type="subcellular location">
    <subcellularLocation>
        <location evidence="1">Membrane</location>
        <topology evidence="1">Multi-pass membrane protein</topology>
    </subcellularLocation>
</comment>
<keyword evidence="6 7" id="KW-0012">Acyltransferase</keyword>
<keyword evidence="4 7" id="KW-1133">Transmembrane helix</keyword>
<dbReference type="SMR" id="A0A482XCK5"/>
<comment type="caution">
    <text evidence="9">The sequence shown here is derived from an EMBL/GenBank/DDBJ whole genome shotgun (WGS) entry which is preliminary data.</text>
</comment>
<organism evidence="9 10">
    <name type="scientific">Laodelphax striatellus</name>
    <name type="common">Small brown planthopper</name>
    <name type="synonym">Delphax striatella</name>
    <dbReference type="NCBI Taxonomy" id="195883"/>
    <lineage>
        <taxon>Eukaryota</taxon>
        <taxon>Metazoa</taxon>
        <taxon>Ecdysozoa</taxon>
        <taxon>Arthropoda</taxon>
        <taxon>Hexapoda</taxon>
        <taxon>Insecta</taxon>
        <taxon>Pterygota</taxon>
        <taxon>Neoptera</taxon>
        <taxon>Paraneoptera</taxon>
        <taxon>Hemiptera</taxon>
        <taxon>Auchenorrhyncha</taxon>
        <taxon>Fulgoroidea</taxon>
        <taxon>Delphacidae</taxon>
        <taxon>Criomorphinae</taxon>
        <taxon>Laodelphax</taxon>
    </lineage>
</organism>
<evidence type="ECO:0000256" key="6">
    <source>
        <dbReference type="ARBA" id="ARBA00023315"/>
    </source>
</evidence>
<sequence>MNESDIDNSLNDCQLMTIYSWLPVSLILSDFLISYIAYVFIYCPSSLMAIGECILKLLFFNISFIMMLWSFLQTVFTDPGEIPSEFWLNTNDVQRVQRARSEQAGNILLENIVYNRHLALVTTSDKGFIRFCDKCVLIKPDRAHHCSTCGYCVPKMDHHCPWTNNCISFTNYKFFILFLTYLNVFFIFFLSTSFAFLYHISKLITQELKNEQDFLHVVQVVGLANLIFLIIYITNSSITVVTIIFMFYHYNLTLNNMTTMEALRPPAFVSEDIQGYDLGKCENFEQVFGDNVLYWFVPLFTSYGDGVKFSTSPRNLLDQQQYWYS</sequence>
<dbReference type="Proteomes" id="UP000291343">
    <property type="component" value="Unassembled WGS sequence"/>
</dbReference>
<keyword evidence="2 7" id="KW-0808">Transferase</keyword>
<accession>A0A482XCK5</accession>
<gene>
    <name evidence="9" type="ORF">LSTR_LSTR009022</name>
</gene>
<evidence type="ECO:0000256" key="3">
    <source>
        <dbReference type="ARBA" id="ARBA00022692"/>
    </source>
</evidence>
<comment type="similarity">
    <text evidence="7">Belongs to the DHHC palmitoyltransferase family.</text>
</comment>
<dbReference type="OrthoDB" id="9909019at2759"/>
<dbReference type="STRING" id="195883.A0A482XCK5"/>
<feature type="transmembrane region" description="Helical" evidence="7">
    <location>
        <begin position="20"/>
        <end position="41"/>
    </location>
</feature>
<dbReference type="PANTHER" id="PTHR12246">
    <property type="entry name" value="PALMITOYLTRANSFERASE ZDHHC16"/>
    <property type="match status" value="1"/>
</dbReference>
<dbReference type="InParanoid" id="A0A482XCK5"/>
<dbReference type="InterPro" id="IPR039859">
    <property type="entry name" value="PFA4/ZDH16/20/ERF2-like"/>
</dbReference>
<evidence type="ECO:0000259" key="8">
    <source>
        <dbReference type="Pfam" id="PF01529"/>
    </source>
</evidence>
<feature type="transmembrane region" description="Helical" evidence="7">
    <location>
        <begin position="53"/>
        <end position="72"/>
    </location>
</feature>
<reference evidence="9 10" key="1">
    <citation type="journal article" date="2017" name="Gigascience">
        <title>Genome sequence of the small brown planthopper, Laodelphax striatellus.</title>
        <authorList>
            <person name="Zhu J."/>
            <person name="Jiang F."/>
            <person name="Wang X."/>
            <person name="Yang P."/>
            <person name="Bao Y."/>
            <person name="Zhao W."/>
            <person name="Wang W."/>
            <person name="Lu H."/>
            <person name="Wang Q."/>
            <person name="Cui N."/>
            <person name="Li J."/>
            <person name="Chen X."/>
            <person name="Luo L."/>
            <person name="Yu J."/>
            <person name="Kang L."/>
            <person name="Cui F."/>
        </authorList>
    </citation>
    <scope>NUCLEOTIDE SEQUENCE [LARGE SCALE GENOMIC DNA]</scope>
    <source>
        <strain evidence="9">Lst14</strain>
    </source>
</reference>
<feature type="transmembrane region" description="Helical" evidence="7">
    <location>
        <begin position="174"/>
        <end position="200"/>
    </location>
</feature>
<dbReference type="EMBL" id="QKKF02012829">
    <property type="protein sequence ID" value="RZF43218.1"/>
    <property type="molecule type" value="Genomic_DNA"/>
</dbReference>